<dbReference type="InterPro" id="IPR050179">
    <property type="entry name" value="Trans_hexapeptide_repeat"/>
</dbReference>
<protein>
    <submittedName>
        <fullName evidence="1">Uncharacterized protein</fullName>
    </submittedName>
</protein>
<dbReference type="Gene3D" id="2.160.10.10">
    <property type="entry name" value="Hexapeptide repeat proteins"/>
    <property type="match status" value="3"/>
</dbReference>
<dbReference type="KEGG" id="ddh:Desde_3863"/>
<reference evidence="1 2" key="2">
    <citation type="journal article" date="2015" name="J. Bacteriol.">
        <title>Genomic, proteomic, and biochemical analysis of the organohalide respiratory pathway in Desulfitobacterium dehalogenans.</title>
        <authorList>
            <person name="Kruse T."/>
            <person name="van de Pas B.A."/>
            <person name="Atteia A."/>
            <person name="Krab K."/>
            <person name="Hagen W.R."/>
            <person name="Goodwin L."/>
            <person name="Chain P."/>
            <person name="Boeren S."/>
            <person name="Maphosa F."/>
            <person name="Schraa G."/>
            <person name="de Vos W.M."/>
            <person name="van der Oost J."/>
            <person name="Smidt H."/>
            <person name="Stams A.J."/>
        </authorList>
    </citation>
    <scope>NUCLEOTIDE SEQUENCE [LARGE SCALE GENOMIC DNA]</scope>
    <source>
        <strain evidence="2">ATCC 51507 / DSM 9161 / JW/IU-DC1</strain>
    </source>
</reference>
<dbReference type="eggNOG" id="COG1044">
    <property type="taxonomic scope" value="Bacteria"/>
</dbReference>
<evidence type="ECO:0000313" key="2">
    <source>
        <dbReference type="Proteomes" id="UP000006053"/>
    </source>
</evidence>
<reference evidence="2" key="1">
    <citation type="submission" date="2012-06" db="EMBL/GenBank/DDBJ databases">
        <title>Complete sequence of Desulfitobacterium dehalogenans ATCC 51507.</title>
        <authorList>
            <person name="Lucas S."/>
            <person name="Han J."/>
            <person name="Lapidus A."/>
            <person name="Cheng J.-F."/>
            <person name="Goodwin L."/>
            <person name="Pitluck S."/>
            <person name="Peters L."/>
            <person name="Ovchinnikova G."/>
            <person name="Teshima H."/>
            <person name="Detter J.C."/>
            <person name="Han C."/>
            <person name="Tapia R."/>
            <person name="Land M."/>
            <person name="Hauser L."/>
            <person name="Kyrpides N."/>
            <person name="Ivanova N."/>
            <person name="Pagani I."/>
            <person name="Kruse T."/>
            <person name="de Vos W.M."/>
            <person name="Smidt H."/>
            <person name="Woyke T."/>
        </authorList>
    </citation>
    <scope>NUCLEOTIDE SEQUENCE [LARGE SCALE GENOMIC DNA]</scope>
    <source>
        <strain evidence="2">ATCC 51507 / DSM 9161 / JW/IU-DC1</strain>
    </source>
</reference>
<proteinExistence type="predicted"/>
<dbReference type="STRING" id="756499.Desde_3863"/>
<dbReference type="RefSeq" id="WP_014795602.1">
    <property type="nucleotide sequence ID" value="NC_018017.1"/>
</dbReference>
<dbReference type="Proteomes" id="UP000006053">
    <property type="component" value="Chromosome"/>
</dbReference>
<gene>
    <name evidence="1" type="ordered locus">Desde_3863</name>
</gene>
<name>I4ADU5_DESDJ</name>
<dbReference type="PANTHER" id="PTHR43300:SF4">
    <property type="entry name" value="ACYL-[ACYL-CARRIER-PROTEIN]--UDP-N-ACETYLGLUCOSAMINE O-ACYLTRANSFERASE"/>
    <property type="match status" value="1"/>
</dbReference>
<dbReference type="SUPFAM" id="SSF51161">
    <property type="entry name" value="Trimeric LpxA-like enzymes"/>
    <property type="match status" value="1"/>
</dbReference>
<dbReference type="PANTHER" id="PTHR43300">
    <property type="entry name" value="ACETYLTRANSFERASE"/>
    <property type="match status" value="1"/>
</dbReference>
<dbReference type="eggNOG" id="COG0110">
    <property type="taxonomic scope" value="Bacteria"/>
</dbReference>
<organism evidence="1 2">
    <name type="scientific">Desulfitobacterium dehalogenans (strain ATCC 51507 / DSM 9161 / JW/IU-DC1)</name>
    <dbReference type="NCBI Taxonomy" id="756499"/>
    <lineage>
        <taxon>Bacteria</taxon>
        <taxon>Bacillati</taxon>
        <taxon>Bacillota</taxon>
        <taxon>Clostridia</taxon>
        <taxon>Eubacteriales</taxon>
        <taxon>Desulfitobacteriaceae</taxon>
        <taxon>Desulfitobacterium</taxon>
    </lineage>
</organism>
<dbReference type="HOGENOM" id="CLU_051638_9_0_9"/>
<dbReference type="AlphaFoldDB" id="I4ADU5"/>
<sequence length="318" mass="32979">MSDQDIRDDDNRLCPQSPFASIDPTATIPSGVTVSPFCVIQANVTLGDHVTLGVGCVIEEGAVIGAGTSLGHHVTVAAGATVGEGCQIAAHVSIGSGASIGARTRIGEHTAIYPRAELGEEGFIGSSASIGRFPKAAATSTVKAQADLPPLKMGNGYTIGCSAVLYAGTAYGDQVFLGDGALVRERCTIGRNVVIGSGAAVENDTRIGDYTKIQTGSYITAYMELEERVFIAPMVTTTNDNYMGRTEKRFESIKGASIGRGARVGGGSILLPGIRVAPETFVAAGALVTKDTEAKRVVKGFPAKDLREVSEDELLPED</sequence>
<dbReference type="OrthoDB" id="9782926at2"/>
<evidence type="ECO:0000313" key="1">
    <source>
        <dbReference type="EMBL" id="AFM02130.1"/>
    </source>
</evidence>
<dbReference type="InterPro" id="IPR001451">
    <property type="entry name" value="Hexapep"/>
</dbReference>
<dbReference type="EMBL" id="CP003348">
    <property type="protein sequence ID" value="AFM02130.1"/>
    <property type="molecule type" value="Genomic_DNA"/>
</dbReference>
<dbReference type="CDD" id="cd03358">
    <property type="entry name" value="LbH_WxcM_N_like"/>
    <property type="match status" value="1"/>
</dbReference>
<dbReference type="Pfam" id="PF00132">
    <property type="entry name" value="Hexapep"/>
    <property type="match status" value="2"/>
</dbReference>
<dbReference type="InterPro" id="IPR011004">
    <property type="entry name" value="Trimer_LpxA-like_sf"/>
</dbReference>
<keyword evidence="2" id="KW-1185">Reference proteome</keyword>
<accession>I4ADU5</accession>